<sequence>MFVGGNASRSGAALAILMHRRAATAPLEPSPGCVLVKMSVPDFVTVSVAALDDGPRPHWAGVRDVTS</sequence>
<proteinExistence type="predicted"/>
<comment type="caution">
    <text evidence="1">The sequence shown here is derived from an EMBL/GenBank/DDBJ whole genome shotgun (WGS) entry which is preliminary data.</text>
</comment>
<dbReference type="Proteomes" id="UP000299102">
    <property type="component" value="Unassembled WGS sequence"/>
</dbReference>
<name>A0A4C1YFH4_EUMVA</name>
<evidence type="ECO:0000313" key="2">
    <source>
        <dbReference type="Proteomes" id="UP000299102"/>
    </source>
</evidence>
<gene>
    <name evidence="1" type="ORF">EVAR_103196_1</name>
</gene>
<dbReference type="AlphaFoldDB" id="A0A4C1YFH4"/>
<evidence type="ECO:0000313" key="1">
    <source>
        <dbReference type="EMBL" id="GBP73734.1"/>
    </source>
</evidence>
<reference evidence="1 2" key="1">
    <citation type="journal article" date="2019" name="Commun. Biol.">
        <title>The bagworm genome reveals a unique fibroin gene that provides high tensile strength.</title>
        <authorList>
            <person name="Kono N."/>
            <person name="Nakamura H."/>
            <person name="Ohtoshi R."/>
            <person name="Tomita M."/>
            <person name="Numata K."/>
            <person name="Arakawa K."/>
        </authorList>
    </citation>
    <scope>NUCLEOTIDE SEQUENCE [LARGE SCALE GENOMIC DNA]</scope>
</reference>
<accession>A0A4C1YFH4</accession>
<dbReference type="EMBL" id="BGZK01001184">
    <property type="protein sequence ID" value="GBP73734.1"/>
    <property type="molecule type" value="Genomic_DNA"/>
</dbReference>
<organism evidence="1 2">
    <name type="scientific">Eumeta variegata</name>
    <name type="common">Bagworm moth</name>
    <name type="synonym">Eumeta japonica</name>
    <dbReference type="NCBI Taxonomy" id="151549"/>
    <lineage>
        <taxon>Eukaryota</taxon>
        <taxon>Metazoa</taxon>
        <taxon>Ecdysozoa</taxon>
        <taxon>Arthropoda</taxon>
        <taxon>Hexapoda</taxon>
        <taxon>Insecta</taxon>
        <taxon>Pterygota</taxon>
        <taxon>Neoptera</taxon>
        <taxon>Endopterygota</taxon>
        <taxon>Lepidoptera</taxon>
        <taxon>Glossata</taxon>
        <taxon>Ditrysia</taxon>
        <taxon>Tineoidea</taxon>
        <taxon>Psychidae</taxon>
        <taxon>Oiketicinae</taxon>
        <taxon>Eumeta</taxon>
    </lineage>
</organism>
<protein>
    <submittedName>
        <fullName evidence="1">Uncharacterized protein</fullName>
    </submittedName>
</protein>
<keyword evidence="2" id="KW-1185">Reference proteome</keyword>